<accession>A0A6C0C5G7</accession>
<feature type="transmembrane region" description="Helical" evidence="1">
    <location>
        <begin position="6"/>
        <end position="26"/>
    </location>
</feature>
<reference evidence="2" key="1">
    <citation type="journal article" date="2020" name="Nature">
        <title>Giant virus diversity and host interactions through global metagenomics.</title>
        <authorList>
            <person name="Schulz F."/>
            <person name="Roux S."/>
            <person name="Paez-Espino D."/>
            <person name="Jungbluth S."/>
            <person name="Walsh D.A."/>
            <person name="Denef V.J."/>
            <person name="McMahon K.D."/>
            <person name="Konstantinidis K.T."/>
            <person name="Eloe-Fadrosh E.A."/>
            <person name="Kyrpides N.C."/>
            <person name="Woyke T."/>
        </authorList>
    </citation>
    <scope>NUCLEOTIDE SEQUENCE</scope>
    <source>
        <strain evidence="2">GVMAG-M-3300020187-37</strain>
    </source>
</reference>
<keyword evidence="1" id="KW-0812">Transmembrane</keyword>
<name>A0A6C0C5G7_9ZZZZ</name>
<protein>
    <submittedName>
        <fullName evidence="2">Uncharacterized protein</fullName>
    </submittedName>
</protein>
<organism evidence="2">
    <name type="scientific">viral metagenome</name>
    <dbReference type="NCBI Taxonomy" id="1070528"/>
    <lineage>
        <taxon>unclassified sequences</taxon>
        <taxon>metagenomes</taxon>
        <taxon>organismal metagenomes</taxon>
    </lineage>
</organism>
<keyword evidence="1" id="KW-1133">Transmembrane helix</keyword>
<proteinExistence type="predicted"/>
<evidence type="ECO:0000256" key="1">
    <source>
        <dbReference type="SAM" id="Phobius"/>
    </source>
</evidence>
<dbReference type="AlphaFoldDB" id="A0A6C0C5G7"/>
<keyword evidence="1" id="KW-0472">Membrane</keyword>
<sequence length="431" mass="49613">MYLYIFISLFIIFISSIIIYLIYQYYFNNDNKNMEILDKQKLYERLMKDFNKIFPDRNRNSGGVQFFKHIIDNLNPSKNEFDLYNQFYCAVSGSPIDPKRKDIKNLIVMKDLDNNNICGDYYRCCIPCNCDLMKYAKVEKMNISLRDGNYNYHVLTINDPCQNESDIPDSVSSFKCNNNKTINGIHTPSGRLIVGILHNSKLCSQSDLDKINTSDITGKFCKERNSTDPDNLRGGMGDIFVKLSLIGDMDSSTNIGHSNLKNIYGEPLIKCQKYPDDMRGSWDNSGYCSELGGGVHQICFDVNNSSKDFSKDTGQSNWSESRVGKNHCMCLGAWSLYKAKQNNDLIDETYNELNCEAIPEMSLNESYVGNWNTWNGNELDDQVIDGVNSLMEQCYEKGNNNQKKYLKNKYNELTNSRSEFHNTEIYNKYSI</sequence>
<dbReference type="EMBL" id="MN739345">
    <property type="protein sequence ID" value="QHS99596.1"/>
    <property type="molecule type" value="Genomic_DNA"/>
</dbReference>
<evidence type="ECO:0000313" key="2">
    <source>
        <dbReference type="EMBL" id="QHS99596.1"/>
    </source>
</evidence>
<dbReference type="Gene3D" id="3.30.56.110">
    <property type="entry name" value="Protein of unknown function DUF2237"/>
    <property type="match status" value="1"/>
</dbReference>